<feature type="domain" description="O-methyltransferase dimerisation" evidence="2">
    <location>
        <begin position="80"/>
        <end position="149"/>
    </location>
</feature>
<keyword evidence="1" id="KW-0472">Membrane</keyword>
<evidence type="ECO:0000259" key="2">
    <source>
        <dbReference type="Pfam" id="PF08100"/>
    </source>
</evidence>
<evidence type="ECO:0000256" key="1">
    <source>
        <dbReference type="SAM" id="Phobius"/>
    </source>
</evidence>
<sequence length="158" mass="17214">MYGSALLFFSIFDLFLIILYFRFDGGDVEDMVKGLSEKRAVMGLGTMVGLAARRGYCGSWSCVMAGLIGEHEESSRLEIMELDNMISVSMSLNAVVRLNVTDSIWQGGSNSPISAADMLFVVLPSGGGDAEYLQRILCMLTSYGVFHGHFDPDNDTSS</sequence>
<organism evidence="3 4">
    <name type="scientific">Cuscuta australis</name>
    <dbReference type="NCBI Taxonomy" id="267555"/>
    <lineage>
        <taxon>Eukaryota</taxon>
        <taxon>Viridiplantae</taxon>
        <taxon>Streptophyta</taxon>
        <taxon>Embryophyta</taxon>
        <taxon>Tracheophyta</taxon>
        <taxon>Spermatophyta</taxon>
        <taxon>Magnoliopsida</taxon>
        <taxon>eudicotyledons</taxon>
        <taxon>Gunneridae</taxon>
        <taxon>Pentapetalae</taxon>
        <taxon>asterids</taxon>
        <taxon>lamiids</taxon>
        <taxon>Solanales</taxon>
        <taxon>Convolvulaceae</taxon>
        <taxon>Cuscuteae</taxon>
        <taxon>Cuscuta</taxon>
        <taxon>Cuscuta subgen. Grammica</taxon>
        <taxon>Cuscuta sect. Cleistogrammica</taxon>
    </lineage>
</organism>
<dbReference type="Pfam" id="PF08100">
    <property type="entry name" value="Dimerisation"/>
    <property type="match status" value="1"/>
</dbReference>
<dbReference type="InterPro" id="IPR036390">
    <property type="entry name" value="WH_DNA-bd_sf"/>
</dbReference>
<dbReference type="InterPro" id="IPR036388">
    <property type="entry name" value="WH-like_DNA-bd_sf"/>
</dbReference>
<dbReference type="Gene3D" id="1.10.10.10">
    <property type="entry name" value="Winged helix-like DNA-binding domain superfamily/Winged helix DNA-binding domain"/>
    <property type="match status" value="1"/>
</dbReference>
<dbReference type="GO" id="GO:0046983">
    <property type="term" value="F:protein dimerization activity"/>
    <property type="evidence" value="ECO:0007669"/>
    <property type="project" value="InterPro"/>
</dbReference>
<dbReference type="EMBL" id="NQVE01000134">
    <property type="protein sequence ID" value="RAL45362.1"/>
    <property type="molecule type" value="Genomic_DNA"/>
</dbReference>
<name>A0A328DHU7_9ASTE</name>
<keyword evidence="4" id="KW-1185">Reference proteome</keyword>
<evidence type="ECO:0000313" key="3">
    <source>
        <dbReference type="EMBL" id="RAL45362.1"/>
    </source>
</evidence>
<dbReference type="InterPro" id="IPR012967">
    <property type="entry name" value="COMT_dimerisation"/>
</dbReference>
<dbReference type="AlphaFoldDB" id="A0A328DHU7"/>
<dbReference type="SUPFAM" id="SSF46785">
    <property type="entry name" value="Winged helix' DNA-binding domain"/>
    <property type="match status" value="1"/>
</dbReference>
<reference evidence="3 4" key="1">
    <citation type="submission" date="2018-06" db="EMBL/GenBank/DDBJ databases">
        <title>The Genome of Cuscuta australis (Dodder) Provides Insight into the Evolution of Plant Parasitism.</title>
        <authorList>
            <person name="Liu H."/>
        </authorList>
    </citation>
    <scope>NUCLEOTIDE SEQUENCE [LARGE SCALE GENOMIC DNA]</scope>
    <source>
        <strain evidence="4">cv. Yunnan</strain>
        <tissue evidence="3">Vines</tissue>
    </source>
</reference>
<proteinExistence type="predicted"/>
<keyword evidence="1" id="KW-0812">Transmembrane</keyword>
<dbReference type="Proteomes" id="UP000249390">
    <property type="component" value="Unassembled WGS sequence"/>
</dbReference>
<gene>
    <name evidence="3" type="ORF">DM860_013758</name>
</gene>
<accession>A0A328DHU7</accession>
<feature type="transmembrane region" description="Helical" evidence="1">
    <location>
        <begin position="6"/>
        <end position="23"/>
    </location>
</feature>
<evidence type="ECO:0000313" key="4">
    <source>
        <dbReference type="Proteomes" id="UP000249390"/>
    </source>
</evidence>
<keyword evidence="1" id="KW-1133">Transmembrane helix</keyword>
<protein>
    <recommendedName>
        <fullName evidence="2">O-methyltransferase dimerisation domain-containing protein</fullName>
    </recommendedName>
</protein>
<comment type="caution">
    <text evidence="3">The sequence shown here is derived from an EMBL/GenBank/DDBJ whole genome shotgun (WGS) entry which is preliminary data.</text>
</comment>